<dbReference type="FunFam" id="3.30.420.40:FF:000177">
    <property type="entry name" value="Glycerol kinase"/>
    <property type="match status" value="1"/>
</dbReference>
<dbReference type="Ensembl" id="ENSCSAVT00000002630.1">
    <property type="protein sequence ID" value="ENSCSAVP00000002589.1"/>
    <property type="gene ID" value="ENSCSAVG00000001529.1"/>
</dbReference>
<dbReference type="InterPro" id="IPR043129">
    <property type="entry name" value="ATPase_NBD"/>
</dbReference>
<reference evidence="17" key="1">
    <citation type="submission" date="2003-08" db="EMBL/GenBank/DDBJ databases">
        <authorList>
            <person name="Birren B."/>
            <person name="Nusbaum C."/>
            <person name="Abebe A."/>
            <person name="Abouelleil A."/>
            <person name="Adekoya E."/>
            <person name="Ait-zahra M."/>
            <person name="Allen N."/>
            <person name="Allen T."/>
            <person name="An P."/>
            <person name="Anderson M."/>
            <person name="Anderson S."/>
            <person name="Arachchi H."/>
            <person name="Armbruster J."/>
            <person name="Bachantsang P."/>
            <person name="Baldwin J."/>
            <person name="Barry A."/>
            <person name="Bayul T."/>
            <person name="Blitshsteyn B."/>
            <person name="Bloom T."/>
            <person name="Blye J."/>
            <person name="Boguslavskiy L."/>
            <person name="Borowsky M."/>
            <person name="Boukhgalter B."/>
            <person name="Brunache A."/>
            <person name="Butler J."/>
            <person name="Calixte N."/>
            <person name="Calvo S."/>
            <person name="Camarata J."/>
            <person name="Campo K."/>
            <person name="Chang J."/>
            <person name="Cheshatsang Y."/>
            <person name="Citroen M."/>
            <person name="Collymore A."/>
            <person name="Considine T."/>
            <person name="Cook A."/>
            <person name="Cooke P."/>
            <person name="Corum B."/>
            <person name="Cuomo C."/>
            <person name="David R."/>
            <person name="Dawoe T."/>
            <person name="Degray S."/>
            <person name="Dodge S."/>
            <person name="Dooley K."/>
            <person name="Dorje P."/>
            <person name="Dorjee K."/>
            <person name="Dorris L."/>
            <person name="Duffey N."/>
            <person name="Dupes A."/>
            <person name="Elkins T."/>
            <person name="Engels R."/>
            <person name="Erickson J."/>
            <person name="Farina A."/>
            <person name="Faro S."/>
            <person name="Ferreira P."/>
            <person name="Fischer H."/>
            <person name="Fitzgerald M."/>
            <person name="Foley K."/>
            <person name="Gage D."/>
            <person name="Galagan J."/>
            <person name="Gearin G."/>
            <person name="Gnerre S."/>
            <person name="Gnirke A."/>
            <person name="Goyette A."/>
            <person name="Graham J."/>
            <person name="Grandbois E."/>
            <person name="Gyaltsen K."/>
            <person name="Hafez N."/>
            <person name="Hagopian D."/>
            <person name="Hagos B."/>
            <person name="Hall J."/>
            <person name="Hatcher B."/>
            <person name="Heller A."/>
            <person name="Higgins H."/>
            <person name="Honan T."/>
            <person name="Horn A."/>
            <person name="Houde N."/>
            <person name="Hughes L."/>
            <person name="Hulme W."/>
            <person name="Husby E."/>
            <person name="Iliev I."/>
            <person name="Jaffe D."/>
            <person name="Jones C."/>
            <person name="Kamal M."/>
            <person name="Kamat A."/>
            <person name="Kamvysselis M."/>
            <person name="Karlsson E."/>
            <person name="Kells C."/>
            <person name="Kieu A."/>
            <person name="Kisner P."/>
            <person name="Kodira C."/>
            <person name="Kulbokas E."/>
            <person name="Labutti K."/>
            <person name="Lama D."/>
            <person name="Landers T."/>
            <person name="Leger J."/>
            <person name="Levine S."/>
            <person name="Lewis D."/>
            <person name="Lewis T."/>
            <person name="Lindblad-toh K."/>
            <person name="Liu X."/>
            <person name="Lokyitsang T."/>
            <person name="Lokyitsang Y."/>
            <person name="Lucien O."/>
            <person name="Lui A."/>
            <person name="Ma L.J."/>
            <person name="Mabbitt R."/>
            <person name="Macdonald J."/>
            <person name="Maclean C."/>
            <person name="Major J."/>
            <person name="Manning J."/>
            <person name="Marabella R."/>
            <person name="Maru K."/>
            <person name="Matthews C."/>
            <person name="Mauceli E."/>
            <person name="Mccarthy M."/>
            <person name="Mcdonough S."/>
            <person name="Mcghee T."/>
            <person name="Meldrim J."/>
            <person name="Meneus L."/>
            <person name="Mesirov J."/>
            <person name="Mihalev A."/>
            <person name="Mihova T."/>
            <person name="Mikkelsen T."/>
            <person name="Mlenga V."/>
            <person name="Moru K."/>
            <person name="Mozes J."/>
            <person name="Mulrain L."/>
            <person name="Munson G."/>
            <person name="Naylor J."/>
            <person name="Newes C."/>
            <person name="Nguyen C."/>
            <person name="Nguyen N."/>
            <person name="Nguyen T."/>
            <person name="Nicol R."/>
            <person name="Nielsen C."/>
            <person name="Nizzari M."/>
            <person name="Norbu C."/>
            <person name="Norbu N."/>
            <person name="O'donnell P."/>
            <person name="Okoawo O."/>
            <person name="O'leary S."/>
            <person name="Omotosho B."/>
            <person name="O'neill K."/>
            <person name="Osman S."/>
            <person name="Parker S."/>
            <person name="Perrin D."/>
            <person name="Phunkhang P."/>
            <person name="Piqani B."/>
            <person name="Purcell S."/>
            <person name="Rachupka T."/>
            <person name="Ramasamy U."/>
            <person name="Rameau R."/>
            <person name="Ray V."/>
            <person name="Raymond C."/>
            <person name="Retta R."/>
            <person name="Richardson S."/>
            <person name="Rise C."/>
            <person name="Rodriguez J."/>
            <person name="Rogers J."/>
            <person name="Rogov P."/>
            <person name="Rutman M."/>
            <person name="Schupbach R."/>
            <person name="Seaman C."/>
            <person name="Settipalli S."/>
            <person name="Sharpe T."/>
            <person name="Sheridan J."/>
            <person name="Sherpa N."/>
            <person name="Shi J."/>
            <person name="Smirnov S."/>
            <person name="Smith C."/>
            <person name="Sougnez C."/>
            <person name="Spencer B."/>
            <person name="Stalker J."/>
            <person name="Stange-thomann N."/>
            <person name="Stavropoulos S."/>
            <person name="Stetson K."/>
            <person name="Stone C."/>
            <person name="Stone S."/>
            <person name="Stubbs M."/>
            <person name="Talamas J."/>
            <person name="Tchuinga P."/>
            <person name="Tenzing P."/>
            <person name="Tesfaye S."/>
            <person name="Theodore J."/>
            <person name="Thoulutsang Y."/>
            <person name="Topham K."/>
            <person name="Towey S."/>
            <person name="Tsamla T."/>
            <person name="Tsomo N."/>
            <person name="Vallee D."/>
            <person name="Vassiliev H."/>
            <person name="Venkataraman V."/>
            <person name="Vinson J."/>
            <person name="Vo A."/>
            <person name="Wade C."/>
            <person name="Wang S."/>
            <person name="Wangchuk T."/>
            <person name="Wangdi T."/>
            <person name="Whittaker C."/>
            <person name="Wilkinson J."/>
            <person name="Wu Y."/>
            <person name="Wyman D."/>
            <person name="Yadav S."/>
            <person name="Yang S."/>
            <person name="Yang X."/>
            <person name="Yeager S."/>
            <person name="Yee E."/>
            <person name="Young G."/>
            <person name="Zainoun J."/>
            <person name="Zembeck L."/>
            <person name="Zimmer A."/>
            <person name="Zody M."/>
            <person name="Lander E."/>
        </authorList>
    </citation>
    <scope>NUCLEOTIDE SEQUENCE [LARGE SCALE GENOMIC DNA]</scope>
</reference>
<name>H2YB91_CIOSA</name>
<dbReference type="SUPFAM" id="SSF53067">
    <property type="entry name" value="Actin-like ATPase domain"/>
    <property type="match status" value="2"/>
</dbReference>
<dbReference type="HOGENOM" id="CLU_009281_2_2_1"/>
<evidence type="ECO:0000313" key="17">
    <source>
        <dbReference type="Proteomes" id="UP000007875"/>
    </source>
</evidence>
<dbReference type="InterPro" id="IPR018485">
    <property type="entry name" value="FGGY_C"/>
</dbReference>
<evidence type="ECO:0000256" key="8">
    <source>
        <dbReference type="ARBA" id="ARBA00022840"/>
    </source>
</evidence>
<dbReference type="NCBIfam" id="NF000756">
    <property type="entry name" value="PRK00047.1"/>
    <property type="match status" value="1"/>
</dbReference>
<dbReference type="GO" id="GO:0005524">
    <property type="term" value="F:ATP binding"/>
    <property type="evidence" value="ECO:0007669"/>
    <property type="project" value="UniProtKB-KW"/>
</dbReference>
<keyword evidence="13" id="KW-0472">Membrane</keyword>
<feature type="domain" description="Carbohydrate kinase FGGY N-terminal" evidence="14">
    <location>
        <begin position="2"/>
        <end position="256"/>
    </location>
</feature>
<keyword evidence="5" id="KW-0547">Nucleotide-binding</keyword>
<dbReference type="NCBIfam" id="TIGR01311">
    <property type="entry name" value="glycerol_kin"/>
    <property type="match status" value="1"/>
</dbReference>
<comment type="pathway">
    <text evidence="1">Polyol metabolism; glycerol degradation via glycerol kinase pathway; sn-glycerol 3-phosphate from glycerol: step 1/1.</text>
</comment>
<evidence type="ECO:0000259" key="15">
    <source>
        <dbReference type="Pfam" id="PF02782"/>
    </source>
</evidence>
<dbReference type="InterPro" id="IPR042018">
    <property type="entry name" value="GK1-3_metazoan-type"/>
</dbReference>
<dbReference type="InterPro" id="IPR000577">
    <property type="entry name" value="Carb_kinase_FGGY"/>
</dbReference>
<evidence type="ECO:0000256" key="1">
    <source>
        <dbReference type="ARBA" id="ARBA00005190"/>
    </source>
</evidence>
<evidence type="ECO:0000256" key="5">
    <source>
        <dbReference type="ARBA" id="ARBA00022741"/>
    </source>
</evidence>
<evidence type="ECO:0000313" key="16">
    <source>
        <dbReference type="Ensembl" id="ENSCSAVP00000002589.1"/>
    </source>
</evidence>
<evidence type="ECO:0000256" key="11">
    <source>
        <dbReference type="ARBA" id="ARBA00071571"/>
    </source>
</evidence>
<dbReference type="PANTHER" id="PTHR10196">
    <property type="entry name" value="SUGAR KINASE"/>
    <property type="match status" value="1"/>
</dbReference>
<comment type="catalytic activity">
    <reaction evidence="10">
        <text>glycerol + ATP = sn-glycerol 3-phosphate + ADP + H(+)</text>
        <dbReference type="Rhea" id="RHEA:21644"/>
        <dbReference type="ChEBI" id="CHEBI:15378"/>
        <dbReference type="ChEBI" id="CHEBI:17754"/>
        <dbReference type="ChEBI" id="CHEBI:30616"/>
        <dbReference type="ChEBI" id="CHEBI:57597"/>
        <dbReference type="ChEBI" id="CHEBI:456216"/>
        <dbReference type="EC" id="2.7.1.30"/>
    </reaction>
</comment>
<dbReference type="AlphaFoldDB" id="H2YB91"/>
<dbReference type="OMA" id="HKTDATN"/>
<dbReference type="Proteomes" id="UP000007875">
    <property type="component" value="Unassembled WGS sequence"/>
</dbReference>
<reference evidence="16" key="3">
    <citation type="submission" date="2025-09" db="UniProtKB">
        <authorList>
            <consortium name="Ensembl"/>
        </authorList>
    </citation>
    <scope>IDENTIFICATION</scope>
</reference>
<dbReference type="GO" id="GO:0046167">
    <property type="term" value="P:glycerol-3-phosphate biosynthetic process"/>
    <property type="evidence" value="ECO:0007669"/>
    <property type="project" value="TreeGrafter"/>
</dbReference>
<dbReference type="InterPro" id="IPR018484">
    <property type="entry name" value="FGGY_N"/>
</dbReference>
<dbReference type="GO" id="GO:0006641">
    <property type="term" value="P:triglyceride metabolic process"/>
    <property type="evidence" value="ECO:0007669"/>
    <property type="project" value="TreeGrafter"/>
</dbReference>
<dbReference type="GO" id="GO:0004370">
    <property type="term" value="F:glycerol kinase activity"/>
    <property type="evidence" value="ECO:0007669"/>
    <property type="project" value="UniProtKB-EC"/>
</dbReference>
<keyword evidence="13" id="KW-1133">Transmembrane helix</keyword>
<dbReference type="Pfam" id="PF00370">
    <property type="entry name" value="FGGY_N"/>
    <property type="match status" value="1"/>
</dbReference>
<dbReference type="GO" id="GO:0005739">
    <property type="term" value="C:mitochondrion"/>
    <property type="evidence" value="ECO:0007669"/>
    <property type="project" value="TreeGrafter"/>
</dbReference>
<dbReference type="EC" id="2.7.1.30" evidence="3"/>
<keyword evidence="8" id="KW-0067">ATP-binding</keyword>
<feature type="transmembrane region" description="Helical" evidence="13">
    <location>
        <begin position="531"/>
        <end position="549"/>
    </location>
</feature>
<evidence type="ECO:0000256" key="7">
    <source>
        <dbReference type="ARBA" id="ARBA00022798"/>
    </source>
</evidence>
<evidence type="ECO:0000256" key="6">
    <source>
        <dbReference type="ARBA" id="ARBA00022777"/>
    </source>
</evidence>
<evidence type="ECO:0000256" key="4">
    <source>
        <dbReference type="ARBA" id="ARBA00022679"/>
    </source>
</evidence>
<reference evidence="16" key="2">
    <citation type="submission" date="2025-08" db="UniProtKB">
        <authorList>
            <consortium name="Ensembl"/>
        </authorList>
    </citation>
    <scope>IDENTIFICATION</scope>
</reference>
<dbReference type="STRING" id="51511.ENSCSAVP00000002589"/>
<dbReference type="PIRSF" id="PIRSF000538">
    <property type="entry name" value="GlpK"/>
    <property type="match status" value="1"/>
</dbReference>
<dbReference type="FunFam" id="3.30.420.40:FF:000108">
    <property type="entry name" value="Glycerol kinase, glycosomal"/>
    <property type="match status" value="1"/>
</dbReference>
<dbReference type="GO" id="GO:0019563">
    <property type="term" value="P:glycerol catabolic process"/>
    <property type="evidence" value="ECO:0007669"/>
    <property type="project" value="UniProtKB-UniPathway"/>
</dbReference>
<dbReference type="InParanoid" id="H2YB91"/>
<evidence type="ECO:0000256" key="10">
    <source>
        <dbReference type="ARBA" id="ARBA00052101"/>
    </source>
</evidence>
<evidence type="ECO:0000256" key="3">
    <source>
        <dbReference type="ARBA" id="ARBA00012099"/>
    </source>
</evidence>
<keyword evidence="7" id="KW-0319">Glycerol metabolism</keyword>
<keyword evidence="6 12" id="KW-0418">Kinase</keyword>
<dbReference type="Gene3D" id="3.30.420.40">
    <property type="match status" value="2"/>
</dbReference>
<dbReference type="Pfam" id="PF02782">
    <property type="entry name" value="FGGY_C"/>
    <property type="match status" value="1"/>
</dbReference>
<keyword evidence="13" id="KW-0812">Transmembrane</keyword>
<organism evidence="16 17">
    <name type="scientific">Ciona savignyi</name>
    <name type="common">Pacific transparent sea squirt</name>
    <dbReference type="NCBI Taxonomy" id="51511"/>
    <lineage>
        <taxon>Eukaryota</taxon>
        <taxon>Metazoa</taxon>
        <taxon>Chordata</taxon>
        <taxon>Tunicata</taxon>
        <taxon>Ascidiacea</taxon>
        <taxon>Phlebobranchia</taxon>
        <taxon>Cionidae</taxon>
        <taxon>Ciona</taxon>
    </lineage>
</organism>
<protein>
    <recommendedName>
        <fullName evidence="11">Probable glycerol kinase</fullName>
        <ecNumber evidence="3">2.7.1.30</ecNumber>
    </recommendedName>
    <alternativeName>
        <fullName evidence="9">ATP:glycerol 3-phosphotransferase</fullName>
    </alternativeName>
</protein>
<keyword evidence="4 12" id="KW-0808">Transferase</keyword>
<evidence type="ECO:0000256" key="2">
    <source>
        <dbReference type="ARBA" id="ARBA00009156"/>
    </source>
</evidence>
<evidence type="ECO:0000256" key="9">
    <source>
        <dbReference type="ARBA" id="ARBA00043149"/>
    </source>
</evidence>
<dbReference type="GeneTree" id="ENSGT01000000214434"/>
<dbReference type="eggNOG" id="KOG2517">
    <property type="taxonomic scope" value="Eukaryota"/>
</dbReference>
<accession>H2YB91</accession>
<dbReference type="PROSITE" id="PS00933">
    <property type="entry name" value="FGGY_KINASES_1"/>
    <property type="match status" value="1"/>
</dbReference>
<dbReference type="PROSITE" id="PS00445">
    <property type="entry name" value="FGGY_KINASES_2"/>
    <property type="match status" value="1"/>
</dbReference>
<dbReference type="CDD" id="cd07792">
    <property type="entry name" value="ASKHA_NBD_FGGY_GK1-3-like"/>
    <property type="match status" value="1"/>
</dbReference>
<dbReference type="FunCoup" id="H2YB91">
    <property type="interactions" value="6"/>
</dbReference>
<dbReference type="PANTHER" id="PTHR10196:SF69">
    <property type="entry name" value="GLYCEROL KINASE"/>
    <property type="match status" value="1"/>
</dbReference>
<keyword evidence="17" id="KW-1185">Reference proteome</keyword>
<evidence type="ECO:0000256" key="13">
    <source>
        <dbReference type="SAM" id="Phobius"/>
    </source>
</evidence>
<proteinExistence type="inferred from homology"/>
<dbReference type="InterPro" id="IPR005999">
    <property type="entry name" value="Glycerol_kin"/>
</dbReference>
<sequence>LVGAVDQGTSSTRFLVFNAKTAELITYHQVEVTQLFPNEGWVEEDPMEILNTVYECIDKTVQSLTQMNIPTHCIKAIGITNQRETTVVWDKNTGQPLHHAIVWCDNRTQTTVDQLIAKTPNKSQDYLRQYCGLPISTYFSAVKLRWLLDNRADVRRAVDEGTALFGTVDSWLLWNMTGGTNGGKHITDITNASRTMLCNIRTQKWDKELLEFFDIPDYVLPEIRSSAENYGNMTEGTLKGVPLSGCLGDQHAALVGQTCFKPGDAKNTYGTGCFLLQNTGKKAVMSRHGLLTTVAYKLGKDEPTFYALEGSVAVTGGLVRWLRDNLGIIKESADIEELAQTVSGSGDVVFVPAFSGLYAPHWRPDARGTVCGITQWTTKAHIAYAALEAVCFQTREIIEAMQQDALDAESEQHSSSTLQVDGGMTNNKLLMQLQADILGCTVLKPSMPETTALGAAMAAGKACGIWNLDPDQLTSVTFERFHPSVHEDDIAKRYRMWKLAVEKSKGWHFAANSGNKHNTLVKSVSPGDQSAVLPVTVFIISSFAMLILAR</sequence>
<evidence type="ECO:0000259" key="14">
    <source>
        <dbReference type="Pfam" id="PF00370"/>
    </source>
</evidence>
<evidence type="ECO:0000256" key="12">
    <source>
        <dbReference type="RuleBase" id="RU003733"/>
    </source>
</evidence>
<feature type="domain" description="Carbohydrate kinase FGGY C-terminal" evidence="15">
    <location>
        <begin position="266"/>
        <end position="462"/>
    </location>
</feature>
<dbReference type="InterPro" id="IPR018483">
    <property type="entry name" value="Carb_kinase_FGGY_CS"/>
</dbReference>
<dbReference type="UniPathway" id="UPA00618">
    <property type="reaction ID" value="UER00672"/>
</dbReference>
<comment type="similarity">
    <text evidence="2 12">Belongs to the FGGY kinase family.</text>
</comment>